<keyword evidence="1" id="KW-0472">Membrane</keyword>
<dbReference type="AlphaFoldDB" id="A0A4V1WG96"/>
<evidence type="ECO:0008006" key="4">
    <source>
        <dbReference type="Google" id="ProtNLM"/>
    </source>
</evidence>
<organism evidence="2 3">
    <name type="scientific">Brumimicrobium glaciale</name>
    <dbReference type="NCBI Taxonomy" id="200475"/>
    <lineage>
        <taxon>Bacteria</taxon>
        <taxon>Pseudomonadati</taxon>
        <taxon>Bacteroidota</taxon>
        <taxon>Flavobacteriia</taxon>
        <taxon>Flavobacteriales</taxon>
        <taxon>Crocinitomicaceae</taxon>
        <taxon>Brumimicrobium</taxon>
    </lineage>
</organism>
<accession>A0A4V1WG96</accession>
<feature type="transmembrane region" description="Helical" evidence="1">
    <location>
        <begin position="37"/>
        <end position="56"/>
    </location>
</feature>
<keyword evidence="3" id="KW-1185">Reference proteome</keyword>
<keyword evidence="1" id="KW-0812">Transmembrane</keyword>
<comment type="caution">
    <text evidence="2">The sequence shown here is derived from an EMBL/GenBank/DDBJ whole genome shotgun (WGS) entry which is preliminary data.</text>
</comment>
<dbReference type="RefSeq" id="WP_130092297.1">
    <property type="nucleotide sequence ID" value="NZ_SETE01000001.1"/>
</dbReference>
<evidence type="ECO:0000256" key="1">
    <source>
        <dbReference type="SAM" id="Phobius"/>
    </source>
</evidence>
<evidence type="ECO:0000313" key="2">
    <source>
        <dbReference type="EMBL" id="RYM35931.1"/>
    </source>
</evidence>
<evidence type="ECO:0000313" key="3">
    <source>
        <dbReference type="Proteomes" id="UP000293952"/>
    </source>
</evidence>
<dbReference type="Proteomes" id="UP000293952">
    <property type="component" value="Unassembled WGS sequence"/>
</dbReference>
<dbReference type="EMBL" id="SETE01000001">
    <property type="protein sequence ID" value="RYM35931.1"/>
    <property type="molecule type" value="Genomic_DNA"/>
</dbReference>
<feature type="transmembrane region" description="Helical" evidence="1">
    <location>
        <begin position="12"/>
        <end position="31"/>
    </location>
</feature>
<reference evidence="2 3" key="1">
    <citation type="submission" date="2019-02" db="EMBL/GenBank/DDBJ databases">
        <title>Genome sequence of the sea-ice species Brumimicrobium glaciale.</title>
        <authorList>
            <person name="Bowman J.P."/>
        </authorList>
    </citation>
    <scope>NUCLEOTIDE SEQUENCE [LARGE SCALE GENOMIC DNA]</scope>
    <source>
        <strain evidence="2 3">IC156</strain>
    </source>
</reference>
<proteinExistence type="predicted"/>
<sequence>MKGILEKKSKFFTIYFIVVTVLYILGISFVSGQVKNYIPIFYMFAGFVFFAINFSIELNHFSVLLKKVDPLLYNAYSISFGPFKGRRLNNLIIFNVSKEIKNIGNTELIQRHKLLLKLVKVIVLSFISMPIILVLFFY</sequence>
<name>A0A4V1WG96_9FLAO</name>
<keyword evidence="1" id="KW-1133">Transmembrane helix</keyword>
<gene>
    <name evidence="2" type="ORF">ERX46_02755</name>
</gene>
<protein>
    <recommendedName>
        <fullName evidence="4">DUF3899 domain-containing protein</fullName>
    </recommendedName>
</protein>
<feature type="transmembrane region" description="Helical" evidence="1">
    <location>
        <begin position="118"/>
        <end position="137"/>
    </location>
</feature>